<comment type="caution">
    <text evidence="1">The sequence shown here is derived from an EMBL/GenBank/DDBJ whole genome shotgun (WGS) entry which is preliminary data.</text>
</comment>
<protein>
    <submittedName>
        <fullName evidence="1">Uncharacterized protein</fullName>
    </submittedName>
</protein>
<gene>
    <name evidence="1" type="ORF">BE21_54085</name>
</gene>
<evidence type="ECO:0000313" key="1">
    <source>
        <dbReference type="EMBL" id="KYG02867.1"/>
    </source>
</evidence>
<dbReference type="EMBL" id="JEME01002903">
    <property type="protein sequence ID" value="KYG02867.1"/>
    <property type="molecule type" value="Genomic_DNA"/>
</dbReference>
<dbReference type="AlphaFoldDB" id="A0A150TE54"/>
<dbReference type="Proteomes" id="UP000075502">
    <property type="component" value="Unassembled WGS sequence"/>
</dbReference>
<name>A0A150TE54_SORCE</name>
<accession>A0A150TE54</accession>
<sequence length="207" mass="20821">MVVDQDGALSLCAEGAQYIGLVGATLAHPRAWTAAAGGALSPAMELDPRQGVTFHHEAAFAGPAAFRADVSIAGKLTVTGEVDLRKAIVASKRLAHELPAEASAADLVRRAAAWGSGGVRPAAASDRSAVLGIVAAVEGQVARVVLSGVTATRVAGAVRPGDWLEIADHEAGALKKAEQPQSGALVAKALEPTEAAGGEIKVLVCLA</sequence>
<reference evidence="1 2" key="1">
    <citation type="submission" date="2014-02" db="EMBL/GenBank/DDBJ databases">
        <title>The small core and large imbalanced accessory genome model reveals a collaborative survival strategy of Sorangium cellulosum strains in nature.</title>
        <authorList>
            <person name="Han K."/>
            <person name="Peng R."/>
            <person name="Blom J."/>
            <person name="Li Y.-Z."/>
        </authorList>
    </citation>
    <scope>NUCLEOTIDE SEQUENCE [LARGE SCALE GENOMIC DNA]</scope>
    <source>
        <strain evidence="1 2">So0007-03</strain>
    </source>
</reference>
<evidence type="ECO:0000313" key="2">
    <source>
        <dbReference type="Proteomes" id="UP000075502"/>
    </source>
</evidence>
<proteinExistence type="predicted"/>
<organism evidence="1 2">
    <name type="scientific">Sorangium cellulosum</name>
    <name type="common">Polyangium cellulosum</name>
    <dbReference type="NCBI Taxonomy" id="56"/>
    <lineage>
        <taxon>Bacteria</taxon>
        <taxon>Pseudomonadati</taxon>
        <taxon>Myxococcota</taxon>
        <taxon>Polyangia</taxon>
        <taxon>Polyangiales</taxon>
        <taxon>Polyangiaceae</taxon>
        <taxon>Sorangium</taxon>
    </lineage>
</organism>